<dbReference type="InterPro" id="IPR002347">
    <property type="entry name" value="SDR_fam"/>
</dbReference>
<evidence type="ECO:0000256" key="3">
    <source>
        <dbReference type="ARBA" id="ARBA00023002"/>
    </source>
</evidence>
<evidence type="ECO:0000313" key="4">
    <source>
        <dbReference type="EMBL" id="KAF2160548.1"/>
    </source>
</evidence>
<dbReference type="Gene3D" id="3.40.50.720">
    <property type="entry name" value="NAD(P)-binding Rossmann-like Domain"/>
    <property type="match status" value="1"/>
</dbReference>
<dbReference type="PRINTS" id="PR00081">
    <property type="entry name" value="GDHRDH"/>
</dbReference>
<keyword evidence="2" id="KW-0521">NADP</keyword>
<proteinExistence type="inferred from homology"/>
<dbReference type="SUPFAM" id="SSF51735">
    <property type="entry name" value="NAD(P)-binding Rossmann-fold domains"/>
    <property type="match status" value="1"/>
</dbReference>
<dbReference type="InterPro" id="IPR020904">
    <property type="entry name" value="Sc_DH/Rdtase_CS"/>
</dbReference>
<keyword evidence="5" id="KW-1185">Reference proteome</keyword>
<dbReference type="Pfam" id="PF13561">
    <property type="entry name" value="adh_short_C2"/>
    <property type="match status" value="1"/>
</dbReference>
<dbReference type="PRINTS" id="PR00080">
    <property type="entry name" value="SDRFAMILY"/>
</dbReference>
<evidence type="ECO:0000256" key="2">
    <source>
        <dbReference type="ARBA" id="ARBA00022857"/>
    </source>
</evidence>
<dbReference type="FunFam" id="3.40.50.720:FF:000084">
    <property type="entry name" value="Short-chain dehydrogenase reductase"/>
    <property type="match status" value="1"/>
</dbReference>
<dbReference type="PANTHER" id="PTHR43639:SF1">
    <property type="entry name" value="SHORT-CHAIN DEHYDROGENASE_REDUCTASE FAMILY PROTEIN"/>
    <property type="match status" value="1"/>
</dbReference>
<name>A0A6A6C2N5_ZASCE</name>
<sequence length="258" mass="27108">MSRVLEGKGAIVTGGSRGIGAEIARELAKQGASVLITYARSSQAAEEVVNEINQIKSNPNAKAKAIKADAADAQKAAETTIAEAASLFDGGVDIIVNNAANGEDLELKDVTTKTFEECFIPNVLYPLLLVKLSKPVLRKKARIVNLSSVAARSPYPIGIMYGAAKAALESVTKSLAKELGHEYEATVNAVNPGPVRTEMWSEVPGAEELEGVLADPTPASPRIGEVMDIAPIVAFLCQEQSRWVTASVVNANGGLLPT</sequence>
<accession>A0A6A6C2N5</accession>
<organism evidence="4 5">
    <name type="scientific">Zasmidium cellare ATCC 36951</name>
    <dbReference type="NCBI Taxonomy" id="1080233"/>
    <lineage>
        <taxon>Eukaryota</taxon>
        <taxon>Fungi</taxon>
        <taxon>Dikarya</taxon>
        <taxon>Ascomycota</taxon>
        <taxon>Pezizomycotina</taxon>
        <taxon>Dothideomycetes</taxon>
        <taxon>Dothideomycetidae</taxon>
        <taxon>Mycosphaerellales</taxon>
        <taxon>Mycosphaerellaceae</taxon>
        <taxon>Zasmidium</taxon>
    </lineage>
</organism>
<dbReference type="GO" id="GO:0016491">
    <property type="term" value="F:oxidoreductase activity"/>
    <property type="evidence" value="ECO:0007669"/>
    <property type="project" value="UniProtKB-KW"/>
</dbReference>
<protein>
    <submittedName>
        <fullName evidence="4">Uncharacterized protein</fullName>
    </submittedName>
</protein>
<dbReference type="GeneID" id="54571941"/>
<evidence type="ECO:0000256" key="1">
    <source>
        <dbReference type="ARBA" id="ARBA00006484"/>
    </source>
</evidence>
<evidence type="ECO:0000313" key="5">
    <source>
        <dbReference type="Proteomes" id="UP000799537"/>
    </source>
</evidence>
<dbReference type="RefSeq" id="XP_033661437.1">
    <property type="nucleotide sequence ID" value="XM_033818669.1"/>
</dbReference>
<dbReference type="Proteomes" id="UP000799537">
    <property type="component" value="Unassembled WGS sequence"/>
</dbReference>
<dbReference type="EMBL" id="ML993625">
    <property type="protein sequence ID" value="KAF2160548.1"/>
    <property type="molecule type" value="Genomic_DNA"/>
</dbReference>
<dbReference type="OrthoDB" id="47007at2759"/>
<gene>
    <name evidence="4" type="ORF">M409DRAFT_70306</name>
</gene>
<dbReference type="PROSITE" id="PS00061">
    <property type="entry name" value="ADH_SHORT"/>
    <property type="match status" value="1"/>
</dbReference>
<dbReference type="PANTHER" id="PTHR43639">
    <property type="entry name" value="OXIDOREDUCTASE, SHORT-CHAIN DEHYDROGENASE/REDUCTASE FAMILY (AFU_ORTHOLOGUE AFUA_5G02870)"/>
    <property type="match status" value="1"/>
</dbReference>
<reference evidence="4" key="1">
    <citation type="journal article" date="2020" name="Stud. Mycol.">
        <title>101 Dothideomycetes genomes: a test case for predicting lifestyles and emergence of pathogens.</title>
        <authorList>
            <person name="Haridas S."/>
            <person name="Albert R."/>
            <person name="Binder M."/>
            <person name="Bloem J."/>
            <person name="Labutti K."/>
            <person name="Salamov A."/>
            <person name="Andreopoulos B."/>
            <person name="Baker S."/>
            <person name="Barry K."/>
            <person name="Bills G."/>
            <person name="Bluhm B."/>
            <person name="Cannon C."/>
            <person name="Castanera R."/>
            <person name="Culley D."/>
            <person name="Daum C."/>
            <person name="Ezra D."/>
            <person name="Gonzalez J."/>
            <person name="Henrissat B."/>
            <person name="Kuo A."/>
            <person name="Liang C."/>
            <person name="Lipzen A."/>
            <person name="Lutzoni F."/>
            <person name="Magnuson J."/>
            <person name="Mondo S."/>
            <person name="Nolan M."/>
            <person name="Ohm R."/>
            <person name="Pangilinan J."/>
            <person name="Park H.-J."/>
            <person name="Ramirez L."/>
            <person name="Alfaro M."/>
            <person name="Sun H."/>
            <person name="Tritt A."/>
            <person name="Yoshinaga Y."/>
            <person name="Zwiers L.-H."/>
            <person name="Turgeon B."/>
            <person name="Goodwin S."/>
            <person name="Spatafora J."/>
            <person name="Crous P."/>
            <person name="Grigoriev I."/>
        </authorList>
    </citation>
    <scope>NUCLEOTIDE SEQUENCE</scope>
    <source>
        <strain evidence="4">ATCC 36951</strain>
    </source>
</reference>
<keyword evidence="3" id="KW-0560">Oxidoreductase</keyword>
<dbReference type="AlphaFoldDB" id="A0A6A6C2N5"/>
<dbReference type="InterPro" id="IPR036291">
    <property type="entry name" value="NAD(P)-bd_dom_sf"/>
</dbReference>
<comment type="similarity">
    <text evidence="1">Belongs to the short-chain dehydrogenases/reductases (SDR) family.</text>
</comment>